<dbReference type="InterPro" id="IPR032581">
    <property type="entry name" value="DUF4917"/>
</dbReference>
<sequence length="357" mass="39622">MNLDLLSYDQVLTELGPSRAHLLLGNGFSVACESCFAYGSLFEHAKANGLPDSCLSVFDRLGTNNFEGVMRLLEDADWVAQHYGLIDGATPSAMLTDLDAVKKALVDAIAKTHPDHAHDISGKKKDTCVQFLGPYHNIFCTNYDLLLYWVEMHGHDRLGGRDGFDYDIDDPDAPYVVFSEHVGGDKGIFFIHGALHLYSVGGQVRKHSWVRTGKHLLEGIREALDVGQYPLFVAEGTAEKKLIQIQNSGYLSYCLGKLERIENCLVTLGLSFGESDQHIANVLAQNRKLKRAYIGLFGDPESPSNLDTRKHVAAMLEKRKTLLEAKRVRNELEIKYYDVSTAVVWDAPDGSGKSLTF</sequence>
<keyword evidence="2" id="KW-1185">Reference proteome</keyword>
<comment type="caution">
    <text evidence="1">The sequence shown here is derived from an EMBL/GenBank/DDBJ whole genome shotgun (WGS) entry which is preliminary data.</text>
</comment>
<protein>
    <recommendedName>
        <fullName evidence="3">DUF4917 domain-containing protein</fullName>
    </recommendedName>
</protein>
<dbReference type="OrthoDB" id="290377at2"/>
<evidence type="ECO:0000313" key="2">
    <source>
        <dbReference type="Proteomes" id="UP000315471"/>
    </source>
</evidence>
<evidence type="ECO:0000313" key="1">
    <source>
        <dbReference type="EMBL" id="TWU44149.1"/>
    </source>
</evidence>
<reference evidence="1 2" key="1">
    <citation type="submission" date="2019-02" db="EMBL/GenBank/DDBJ databases">
        <title>Deep-cultivation of Planctomycetes and their phenomic and genomic characterization uncovers novel biology.</title>
        <authorList>
            <person name="Wiegand S."/>
            <person name="Jogler M."/>
            <person name="Boedeker C."/>
            <person name="Pinto D."/>
            <person name="Vollmers J."/>
            <person name="Rivas-Marin E."/>
            <person name="Kohn T."/>
            <person name="Peeters S.H."/>
            <person name="Heuer A."/>
            <person name="Rast P."/>
            <person name="Oberbeckmann S."/>
            <person name="Bunk B."/>
            <person name="Jeske O."/>
            <person name="Meyerdierks A."/>
            <person name="Storesund J.E."/>
            <person name="Kallscheuer N."/>
            <person name="Luecker S."/>
            <person name="Lage O.M."/>
            <person name="Pohl T."/>
            <person name="Merkel B.J."/>
            <person name="Hornburger P."/>
            <person name="Mueller R.-W."/>
            <person name="Bruemmer F."/>
            <person name="Labrenz M."/>
            <person name="Spormann A.M."/>
            <person name="Op Den Camp H."/>
            <person name="Overmann J."/>
            <person name="Amann R."/>
            <person name="Jetten M.S.M."/>
            <person name="Mascher T."/>
            <person name="Medema M.H."/>
            <person name="Devos D.P."/>
            <person name="Kaster A.-K."/>
            <person name="Ovreas L."/>
            <person name="Rohde M."/>
            <person name="Galperin M.Y."/>
            <person name="Jogler C."/>
        </authorList>
    </citation>
    <scope>NUCLEOTIDE SEQUENCE [LARGE SCALE GENOMIC DNA]</scope>
    <source>
        <strain evidence="1 2">Q31b</strain>
    </source>
</reference>
<organism evidence="1 2">
    <name type="scientific">Novipirellula aureliae</name>
    <dbReference type="NCBI Taxonomy" id="2527966"/>
    <lineage>
        <taxon>Bacteria</taxon>
        <taxon>Pseudomonadati</taxon>
        <taxon>Planctomycetota</taxon>
        <taxon>Planctomycetia</taxon>
        <taxon>Pirellulales</taxon>
        <taxon>Pirellulaceae</taxon>
        <taxon>Novipirellula</taxon>
    </lineage>
</organism>
<proteinExistence type="predicted"/>
<dbReference type="EMBL" id="SJPY01000002">
    <property type="protein sequence ID" value="TWU44149.1"/>
    <property type="molecule type" value="Genomic_DNA"/>
</dbReference>
<dbReference type="RefSeq" id="WP_146599163.1">
    <property type="nucleotide sequence ID" value="NZ_SJPY01000002.1"/>
</dbReference>
<dbReference type="Pfam" id="PF16263">
    <property type="entry name" value="DUF4917"/>
    <property type="match status" value="1"/>
</dbReference>
<dbReference type="AlphaFoldDB" id="A0A5C6EAG9"/>
<gene>
    <name evidence="1" type="ORF">Q31b_16850</name>
</gene>
<name>A0A5C6EAG9_9BACT</name>
<accession>A0A5C6EAG9</accession>
<dbReference type="Proteomes" id="UP000315471">
    <property type="component" value="Unassembled WGS sequence"/>
</dbReference>
<evidence type="ECO:0008006" key="3">
    <source>
        <dbReference type="Google" id="ProtNLM"/>
    </source>
</evidence>